<dbReference type="AlphaFoldDB" id="A0A2W6JYK5"/>
<feature type="region of interest" description="Disordered" evidence="1">
    <location>
        <begin position="52"/>
        <end position="101"/>
    </location>
</feature>
<feature type="signal peptide" evidence="2">
    <location>
        <begin position="1"/>
        <end position="21"/>
    </location>
</feature>
<reference evidence="3 4" key="1">
    <citation type="submission" date="2016-05" db="EMBL/GenBank/DDBJ databases">
        <authorList>
            <person name="Lavstsen T."/>
            <person name="Jespersen J.S."/>
        </authorList>
    </citation>
    <scope>NUCLEOTIDE SEQUENCE [LARGE SCALE GENOMIC DNA]</scope>
    <source>
        <strain evidence="3 4">SM-5815</strain>
    </source>
</reference>
<dbReference type="Proteomes" id="UP000249614">
    <property type="component" value="Unassembled WGS sequence"/>
</dbReference>
<evidence type="ECO:0000313" key="3">
    <source>
        <dbReference type="EMBL" id="PZS87792.1"/>
    </source>
</evidence>
<dbReference type="RefSeq" id="WP_111113622.1">
    <property type="nucleotide sequence ID" value="NZ_LXXM01000224.1"/>
</dbReference>
<protein>
    <recommendedName>
        <fullName evidence="5">Lipoprotein</fullName>
    </recommendedName>
</protein>
<evidence type="ECO:0000313" key="4">
    <source>
        <dbReference type="Proteomes" id="UP000249614"/>
    </source>
</evidence>
<organism evidence="3 4">
    <name type="scientific">Stenotrophomonas maltophilia</name>
    <name type="common">Pseudomonas maltophilia</name>
    <name type="synonym">Xanthomonas maltophilia</name>
    <dbReference type="NCBI Taxonomy" id="40324"/>
    <lineage>
        <taxon>Bacteria</taxon>
        <taxon>Pseudomonadati</taxon>
        <taxon>Pseudomonadota</taxon>
        <taxon>Gammaproteobacteria</taxon>
        <taxon>Lysobacterales</taxon>
        <taxon>Lysobacteraceae</taxon>
        <taxon>Stenotrophomonas</taxon>
        <taxon>Stenotrophomonas maltophilia group</taxon>
    </lineage>
</organism>
<feature type="chain" id="PRO_5015899181" description="Lipoprotein" evidence="2">
    <location>
        <begin position="22"/>
        <end position="101"/>
    </location>
</feature>
<evidence type="ECO:0000256" key="1">
    <source>
        <dbReference type="SAM" id="MobiDB-lite"/>
    </source>
</evidence>
<dbReference type="PROSITE" id="PS51257">
    <property type="entry name" value="PROKAR_LIPOPROTEIN"/>
    <property type="match status" value="1"/>
</dbReference>
<evidence type="ECO:0000256" key="2">
    <source>
        <dbReference type="SAM" id="SignalP"/>
    </source>
</evidence>
<name>A0A2W6JYK5_STEMA</name>
<evidence type="ECO:0008006" key="5">
    <source>
        <dbReference type="Google" id="ProtNLM"/>
    </source>
</evidence>
<proteinExistence type="predicted"/>
<sequence>MGDINRLRPVLLLSFALAALAACSQPGDPAQTVQRDADALHAPAAPVSEAMQMQPTAPAEGVTRPEAVQLRRTSDGGVEIRKVDAVSGHGADTARVEPRQH</sequence>
<keyword evidence="2" id="KW-0732">Signal</keyword>
<accession>A0A2W6JYK5</accession>
<comment type="caution">
    <text evidence="3">The sequence shown here is derived from an EMBL/GenBank/DDBJ whole genome shotgun (WGS) entry which is preliminary data.</text>
</comment>
<feature type="compositionally biased region" description="Basic and acidic residues" evidence="1">
    <location>
        <begin position="72"/>
        <end position="84"/>
    </location>
</feature>
<gene>
    <name evidence="3" type="ORF">A7X83_16640</name>
</gene>
<dbReference type="EMBL" id="LXXM01000224">
    <property type="protein sequence ID" value="PZS87792.1"/>
    <property type="molecule type" value="Genomic_DNA"/>
</dbReference>
<feature type="compositionally biased region" description="Basic and acidic residues" evidence="1">
    <location>
        <begin position="92"/>
        <end position="101"/>
    </location>
</feature>